<dbReference type="InterPro" id="IPR002937">
    <property type="entry name" value="Amino_oxidase"/>
</dbReference>
<dbReference type="InterPro" id="IPR036188">
    <property type="entry name" value="FAD/NAD-bd_sf"/>
</dbReference>
<dbReference type="InterPro" id="IPR008150">
    <property type="entry name" value="Phytoene_DH_bac_CS"/>
</dbReference>
<accession>A0A317FPE8</accession>
<keyword evidence="2" id="KW-0560">Oxidoreductase</keyword>
<dbReference type="PANTHER" id="PTHR43734">
    <property type="entry name" value="PHYTOENE DESATURASE"/>
    <property type="match status" value="1"/>
</dbReference>
<keyword evidence="6" id="KW-1185">Reference proteome</keyword>
<dbReference type="EMBL" id="QGNA01000001">
    <property type="protein sequence ID" value="PWS39358.1"/>
    <property type="molecule type" value="Genomic_DNA"/>
</dbReference>
<evidence type="ECO:0000256" key="2">
    <source>
        <dbReference type="ARBA" id="ARBA00023002"/>
    </source>
</evidence>
<evidence type="ECO:0000313" key="6">
    <source>
        <dbReference type="Proteomes" id="UP000245765"/>
    </source>
</evidence>
<dbReference type="AlphaFoldDB" id="A0A317FPE8"/>
<dbReference type="Proteomes" id="UP000245765">
    <property type="component" value="Unassembled WGS sequence"/>
</dbReference>
<keyword evidence="3" id="KW-1133">Transmembrane helix</keyword>
<evidence type="ECO:0000259" key="4">
    <source>
        <dbReference type="Pfam" id="PF01593"/>
    </source>
</evidence>
<dbReference type="SUPFAM" id="SSF51905">
    <property type="entry name" value="FAD/NAD(P)-binding domain"/>
    <property type="match status" value="1"/>
</dbReference>
<sequence>MPASPQTVVVIGAGMGGLVAAALLAAQGRPVLVLERAAAAGGKIREVAVDGVPVGAGPGLLTLRPVFEEIFAAAGDSLESRLTLRPEPLLGRHAWTDGKRLDLPVDESAAAEAIGSFASAAASRGYLAFRERARRIHDALERPFLRAQRPGAVALAAQAGLRGLLGASPFASLWDALGEHFADKRLRQVFARVATYVGSSPLQAPATLMLVAHVELQGLWAVEGGMARLAEALEHVARARGAGFRYGAEVREILVAGGRASGVRLADGETIAAGAVVLNADAAGLGAGLFGRGAAAAVERLPPERRSFSAVTWAMHAATEGAAPAAQTVVHADDPTAEYAEIGYRARLPTTPTVTLWAHDRMAGAAPPPGPERLLAMVNAPARADLRPLPEEAIARCGEAALERLRRAGFVIHRRPEAERVTTPADFDRLFPGAGGALYGPAVHGWQSAFSRPGARTKLPGLYLAGGSAHPGAGVAMAAMSGRLAAARVIEDRG</sequence>
<comment type="similarity">
    <text evidence="1">Belongs to the carotenoid/retinoid oxidoreductase family.</text>
</comment>
<organism evidence="5 6">
    <name type="scientific">Falsiroseomonas bella</name>
    <dbReference type="NCBI Taxonomy" id="2184016"/>
    <lineage>
        <taxon>Bacteria</taxon>
        <taxon>Pseudomonadati</taxon>
        <taxon>Pseudomonadota</taxon>
        <taxon>Alphaproteobacteria</taxon>
        <taxon>Acetobacterales</taxon>
        <taxon>Roseomonadaceae</taxon>
        <taxon>Falsiroseomonas</taxon>
    </lineage>
</organism>
<protein>
    <submittedName>
        <fullName evidence="5">CrtD protein</fullName>
    </submittedName>
</protein>
<name>A0A317FPE8_9PROT</name>
<reference evidence="6" key="1">
    <citation type="submission" date="2018-05" db="EMBL/GenBank/DDBJ databases">
        <authorList>
            <person name="Du Z."/>
            <person name="Wang X."/>
        </authorList>
    </citation>
    <scope>NUCLEOTIDE SEQUENCE [LARGE SCALE GENOMIC DNA]</scope>
    <source>
        <strain evidence="6">CQN31</strain>
    </source>
</reference>
<evidence type="ECO:0000256" key="1">
    <source>
        <dbReference type="ARBA" id="ARBA00006046"/>
    </source>
</evidence>
<dbReference type="InterPro" id="IPR054841">
    <property type="entry name" value="carotdesatCrtD"/>
</dbReference>
<evidence type="ECO:0000313" key="5">
    <source>
        <dbReference type="EMBL" id="PWS39358.1"/>
    </source>
</evidence>
<dbReference type="NCBIfam" id="NF045637">
    <property type="entry name" value="carotdesatCrtDProt"/>
    <property type="match status" value="1"/>
</dbReference>
<dbReference type="Pfam" id="PF01593">
    <property type="entry name" value="Amino_oxidase"/>
    <property type="match status" value="1"/>
</dbReference>
<comment type="caution">
    <text evidence="5">The sequence shown here is derived from an EMBL/GenBank/DDBJ whole genome shotgun (WGS) entry which is preliminary data.</text>
</comment>
<dbReference type="OrthoDB" id="9774675at2"/>
<dbReference type="PROSITE" id="PS00982">
    <property type="entry name" value="PHYTOENE_DH"/>
    <property type="match status" value="1"/>
</dbReference>
<dbReference type="Gene3D" id="3.50.50.60">
    <property type="entry name" value="FAD/NAD(P)-binding domain"/>
    <property type="match status" value="2"/>
</dbReference>
<feature type="domain" description="Amine oxidase" evidence="4">
    <location>
        <begin position="15"/>
        <end position="490"/>
    </location>
</feature>
<gene>
    <name evidence="5" type="ORF">DFH01_07355</name>
</gene>
<keyword evidence="3" id="KW-0812">Transmembrane</keyword>
<dbReference type="GO" id="GO:0016491">
    <property type="term" value="F:oxidoreductase activity"/>
    <property type="evidence" value="ECO:0007669"/>
    <property type="project" value="UniProtKB-KW"/>
</dbReference>
<proteinExistence type="inferred from homology"/>
<dbReference type="PANTHER" id="PTHR43734:SF7">
    <property type="entry name" value="4,4'-DIAPONEUROSPORENE OXYGENASE"/>
    <property type="match status" value="1"/>
</dbReference>
<evidence type="ECO:0000256" key="3">
    <source>
        <dbReference type="SAM" id="Phobius"/>
    </source>
</evidence>
<feature type="transmembrane region" description="Helical" evidence="3">
    <location>
        <begin position="6"/>
        <end position="26"/>
    </location>
</feature>
<keyword evidence="3" id="KW-0472">Membrane</keyword>
<dbReference type="RefSeq" id="WP_109869980.1">
    <property type="nucleotide sequence ID" value="NZ_QGNA01000001.1"/>
</dbReference>